<dbReference type="Proteomes" id="UP001589709">
    <property type="component" value="Unassembled WGS sequence"/>
</dbReference>
<comment type="caution">
    <text evidence="2">The sequence shown here is derived from an EMBL/GenBank/DDBJ whole genome shotgun (WGS) entry which is preliminary data.</text>
</comment>
<evidence type="ECO:0000313" key="2">
    <source>
        <dbReference type="EMBL" id="MFB9466747.1"/>
    </source>
</evidence>
<accession>A0ABV5N8X0</accession>
<evidence type="ECO:0000313" key="3">
    <source>
        <dbReference type="Proteomes" id="UP001589709"/>
    </source>
</evidence>
<organism evidence="2 3">
    <name type="scientific">Streptomyces cinereospinus</name>
    <dbReference type="NCBI Taxonomy" id="285561"/>
    <lineage>
        <taxon>Bacteria</taxon>
        <taxon>Bacillati</taxon>
        <taxon>Actinomycetota</taxon>
        <taxon>Actinomycetes</taxon>
        <taxon>Kitasatosporales</taxon>
        <taxon>Streptomycetaceae</taxon>
        <taxon>Streptomyces</taxon>
    </lineage>
</organism>
<sequence>MAHPVVVGVDGSPSSPHPVEIGARVAGPRGVGLRLVHAFGGPSMPALLGSVGQAPLRHAHCPVAVVRGGSRDADRP</sequence>
<gene>
    <name evidence="2" type="ORF">ACFF45_29630</name>
</gene>
<feature type="region of interest" description="Disordered" evidence="1">
    <location>
        <begin position="1"/>
        <end position="23"/>
    </location>
</feature>
<reference evidence="2 3" key="1">
    <citation type="submission" date="2024-09" db="EMBL/GenBank/DDBJ databases">
        <authorList>
            <person name="Sun Q."/>
            <person name="Mori K."/>
        </authorList>
    </citation>
    <scope>NUCLEOTIDE SEQUENCE [LARGE SCALE GENOMIC DNA]</scope>
    <source>
        <strain evidence="2 3">JCM 6917</strain>
    </source>
</reference>
<dbReference type="SUPFAM" id="SSF52402">
    <property type="entry name" value="Adenine nucleotide alpha hydrolases-like"/>
    <property type="match status" value="1"/>
</dbReference>
<keyword evidence="3" id="KW-1185">Reference proteome</keyword>
<dbReference type="RefSeq" id="WP_381349779.1">
    <property type="nucleotide sequence ID" value="NZ_JBHMCY010000078.1"/>
</dbReference>
<evidence type="ECO:0000256" key="1">
    <source>
        <dbReference type="SAM" id="MobiDB-lite"/>
    </source>
</evidence>
<evidence type="ECO:0008006" key="4">
    <source>
        <dbReference type="Google" id="ProtNLM"/>
    </source>
</evidence>
<dbReference type="InterPro" id="IPR014729">
    <property type="entry name" value="Rossmann-like_a/b/a_fold"/>
</dbReference>
<feature type="compositionally biased region" description="Low complexity" evidence="1">
    <location>
        <begin position="1"/>
        <end position="19"/>
    </location>
</feature>
<dbReference type="Gene3D" id="3.40.50.620">
    <property type="entry name" value="HUPs"/>
    <property type="match status" value="2"/>
</dbReference>
<dbReference type="EMBL" id="JBHMCY010000078">
    <property type="protein sequence ID" value="MFB9466747.1"/>
    <property type="molecule type" value="Genomic_DNA"/>
</dbReference>
<protein>
    <recommendedName>
        <fullName evidence="4">Universal stress protein</fullName>
    </recommendedName>
</protein>
<name>A0ABV5N8X0_9ACTN</name>
<proteinExistence type="predicted"/>